<reference evidence="1" key="1">
    <citation type="submission" date="2020-06" db="EMBL/GenBank/DDBJ databases">
        <title>WGS assembly of Ceratodon purpureus strain R40.</title>
        <authorList>
            <person name="Carey S.B."/>
            <person name="Jenkins J."/>
            <person name="Shu S."/>
            <person name="Lovell J.T."/>
            <person name="Sreedasyam A."/>
            <person name="Maumus F."/>
            <person name="Tiley G.P."/>
            <person name="Fernandez-Pozo N."/>
            <person name="Barry K."/>
            <person name="Chen C."/>
            <person name="Wang M."/>
            <person name="Lipzen A."/>
            <person name="Daum C."/>
            <person name="Saski C.A."/>
            <person name="Payton A.C."/>
            <person name="Mcbreen J.C."/>
            <person name="Conrad R.E."/>
            <person name="Kollar L.M."/>
            <person name="Olsson S."/>
            <person name="Huttunen S."/>
            <person name="Landis J.B."/>
            <person name="Wickett N.J."/>
            <person name="Johnson M.G."/>
            <person name="Rensing S.A."/>
            <person name="Grimwood J."/>
            <person name="Schmutz J."/>
            <person name="Mcdaniel S.F."/>
        </authorList>
    </citation>
    <scope>NUCLEOTIDE SEQUENCE</scope>
    <source>
        <strain evidence="1">R40</strain>
    </source>
</reference>
<proteinExistence type="predicted"/>
<accession>A0A8T0HLY1</accession>
<gene>
    <name evidence="1" type="ORF">KC19_VG045200</name>
</gene>
<dbReference type="AlphaFoldDB" id="A0A8T0HLY1"/>
<dbReference type="PANTHER" id="PTHR33977">
    <property type="entry name" value="ZINC ION BINDING PROTEIN"/>
    <property type="match status" value="1"/>
</dbReference>
<comment type="caution">
    <text evidence="1">The sequence shown here is derived from an EMBL/GenBank/DDBJ whole genome shotgun (WGS) entry which is preliminary data.</text>
</comment>
<keyword evidence="2" id="KW-1185">Reference proteome</keyword>
<dbReference type="EMBL" id="CM026426">
    <property type="protein sequence ID" value="KAG0571816.1"/>
    <property type="molecule type" value="Genomic_DNA"/>
</dbReference>
<protein>
    <submittedName>
        <fullName evidence="1">Uncharacterized protein</fullName>
    </submittedName>
</protein>
<name>A0A8T0HLY1_CERPU</name>
<dbReference type="PANTHER" id="PTHR33977:SF1">
    <property type="entry name" value="ZINC ION BINDING PROTEIN"/>
    <property type="match status" value="1"/>
</dbReference>
<dbReference type="Proteomes" id="UP000822688">
    <property type="component" value="Chromosome V"/>
</dbReference>
<evidence type="ECO:0000313" key="2">
    <source>
        <dbReference type="Proteomes" id="UP000822688"/>
    </source>
</evidence>
<organism evidence="1 2">
    <name type="scientific">Ceratodon purpureus</name>
    <name type="common">Fire moss</name>
    <name type="synonym">Dicranum purpureum</name>
    <dbReference type="NCBI Taxonomy" id="3225"/>
    <lineage>
        <taxon>Eukaryota</taxon>
        <taxon>Viridiplantae</taxon>
        <taxon>Streptophyta</taxon>
        <taxon>Embryophyta</taxon>
        <taxon>Bryophyta</taxon>
        <taxon>Bryophytina</taxon>
        <taxon>Bryopsida</taxon>
        <taxon>Dicranidae</taxon>
        <taxon>Pseudoditrichales</taxon>
        <taxon>Ditrichaceae</taxon>
        <taxon>Ceratodon</taxon>
    </lineage>
</organism>
<sequence>MLRFCFTNVWPRVPIMLSLWHVQKAWKENVLQKIKDETLQVAVFKAIEEIMYSTDLIEGDSAVVRAQQKIRDLRQRFPAADGFISYFKETWSGKIAMTVTRN</sequence>
<evidence type="ECO:0000313" key="1">
    <source>
        <dbReference type="EMBL" id="KAG0571816.1"/>
    </source>
</evidence>